<feature type="transmembrane region" description="Helical" evidence="8">
    <location>
        <begin position="131"/>
        <end position="155"/>
    </location>
</feature>
<dbReference type="SUPFAM" id="SSF50156">
    <property type="entry name" value="PDZ domain-like"/>
    <property type="match status" value="1"/>
</dbReference>
<evidence type="ECO:0000256" key="4">
    <source>
        <dbReference type="ARBA" id="ARBA00022670"/>
    </source>
</evidence>
<keyword evidence="8" id="KW-0472">Membrane</keyword>
<evidence type="ECO:0000256" key="5">
    <source>
        <dbReference type="ARBA" id="ARBA00022801"/>
    </source>
</evidence>
<dbReference type="InterPro" id="IPR036034">
    <property type="entry name" value="PDZ_sf"/>
</dbReference>
<feature type="compositionally biased region" description="Basic and acidic residues" evidence="7">
    <location>
        <begin position="177"/>
        <end position="193"/>
    </location>
</feature>
<dbReference type="InterPro" id="IPR051201">
    <property type="entry name" value="Chloro_Bact_Ser_Proteases"/>
</dbReference>
<sequence>MDKENKHIIPREQYRRQRRVFDSERDQNSDNRSHDIEYGETGPDDGYSYKETDRNEALHEASGGAGFSDRNNQSDSSYGYKDNGSETDEEVSAVGGYGATNEAAASDNKNSGKEEPVNRSSRKKGGNNGPVRGFIIPLIAGMIGALIILLAFNYFNDSDSGSTDVASENTSTEQDIEDTRADLEESTDGDRPVSDTTAAIQTARESVVSVINMQRAESFMPGMSQDQAAEPEEAGVGSGVIYKVTDDSAYIVTNHHVVDGAEELQVNMENGDSITGELIGSDIWTDLAVIRVDRGSIENTIPFGDSDDLLVGEEAIAIGSPLGEAFSGSVSQGIVSGLDRSVPVDLDGDGSYDWEANVIQTDAAINSGNSGGALINASGELIGINSMKISMPTVEGIGFAIPANEVEKITAQIEEDGEVTRPFLGVSLQDLYTIPRDVVVNQMNVPEDVSAGVVVSNIQNPSPAVNAGLEQFDLIVALDGNEVGSMMELRQYLYYEKQPGDEMDVTFYRQGEEQTVTVVLE</sequence>
<comment type="caution">
    <text evidence="10">The sequence shown here is derived from an EMBL/GenBank/DDBJ whole genome shotgun (WGS) entry which is preliminary data.</text>
</comment>
<dbReference type="Gene3D" id="2.30.42.10">
    <property type="match status" value="1"/>
</dbReference>
<dbReference type="Gene3D" id="2.40.10.10">
    <property type="entry name" value="Trypsin-like serine proteases"/>
    <property type="match status" value="2"/>
</dbReference>
<feature type="region of interest" description="Disordered" evidence="7">
    <location>
        <begin position="160"/>
        <end position="195"/>
    </location>
</feature>
<dbReference type="PANTHER" id="PTHR43343">
    <property type="entry name" value="PEPTIDASE S12"/>
    <property type="match status" value="1"/>
</dbReference>
<dbReference type="InterPro" id="IPR009003">
    <property type="entry name" value="Peptidase_S1_PA"/>
</dbReference>
<feature type="domain" description="PDZ" evidence="9">
    <location>
        <begin position="422"/>
        <end position="511"/>
    </location>
</feature>
<evidence type="ECO:0000256" key="1">
    <source>
        <dbReference type="ARBA" id="ARBA00004162"/>
    </source>
</evidence>
<evidence type="ECO:0000256" key="2">
    <source>
        <dbReference type="ARBA" id="ARBA00010541"/>
    </source>
</evidence>
<dbReference type="SMART" id="SM00228">
    <property type="entry name" value="PDZ"/>
    <property type="match status" value="1"/>
</dbReference>
<dbReference type="InterPro" id="IPR043504">
    <property type="entry name" value="Peptidase_S1_PA_chymotrypsin"/>
</dbReference>
<name>A0ABW5WVZ0_9STAP</name>
<evidence type="ECO:0000313" key="10">
    <source>
        <dbReference type="EMBL" id="MFD2830050.1"/>
    </source>
</evidence>
<proteinExistence type="inferred from homology"/>
<keyword evidence="11" id="KW-1185">Reference proteome</keyword>
<dbReference type="InterPro" id="IPR001940">
    <property type="entry name" value="Peptidase_S1C"/>
</dbReference>
<dbReference type="Pfam" id="PF13365">
    <property type="entry name" value="Trypsin_2"/>
    <property type="match status" value="1"/>
</dbReference>
<dbReference type="PRINTS" id="PR00834">
    <property type="entry name" value="PROTEASES2C"/>
</dbReference>
<dbReference type="InterPro" id="IPR001478">
    <property type="entry name" value="PDZ"/>
</dbReference>
<feature type="region of interest" description="Disordered" evidence="7">
    <location>
        <begin position="1"/>
        <end position="130"/>
    </location>
</feature>
<dbReference type="SUPFAM" id="SSF50494">
    <property type="entry name" value="Trypsin-like serine proteases"/>
    <property type="match status" value="1"/>
</dbReference>
<evidence type="ECO:0000256" key="6">
    <source>
        <dbReference type="ARBA" id="ARBA00022825"/>
    </source>
</evidence>
<dbReference type="RefSeq" id="WP_377772613.1">
    <property type="nucleotide sequence ID" value="NZ_JBHUOQ010000001.1"/>
</dbReference>
<dbReference type="GO" id="GO:0006508">
    <property type="term" value="P:proteolysis"/>
    <property type="evidence" value="ECO:0007669"/>
    <property type="project" value="UniProtKB-KW"/>
</dbReference>
<gene>
    <name evidence="10" type="ORF">ACFSX4_06165</name>
</gene>
<protein>
    <recommendedName>
        <fullName evidence="3">Serine protease HtrA-like</fullName>
    </recommendedName>
</protein>
<evidence type="ECO:0000313" key="11">
    <source>
        <dbReference type="Proteomes" id="UP001597519"/>
    </source>
</evidence>
<dbReference type="PANTHER" id="PTHR43343:SF3">
    <property type="entry name" value="PROTEASE DO-LIKE 8, CHLOROPLASTIC"/>
    <property type="match status" value="1"/>
</dbReference>
<reference evidence="11" key="1">
    <citation type="journal article" date="2019" name="Int. J. Syst. Evol. Microbiol.">
        <title>The Global Catalogue of Microorganisms (GCM) 10K type strain sequencing project: providing services to taxonomists for standard genome sequencing and annotation.</title>
        <authorList>
            <consortium name="The Broad Institute Genomics Platform"/>
            <consortium name="The Broad Institute Genome Sequencing Center for Infectious Disease"/>
            <person name="Wu L."/>
            <person name="Ma J."/>
        </authorList>
    </citation>
    <scope>NUCLEOTIDE SEQUENCE [LARGE SCALE GENOMIC DNA]</scope>
    <source>
        <strain evidence="11">KCTC 33575</strain>
    </source>
</reference>
<evidence type="ECO:0000259" key="9">
    <source>
        <dbReference type="SMART" id="SM00228"/>
    </source>
</evidence>
<evidence type="ECO:0000256" key="8">
    <source>
        <dbReference type="SAM" id="Phobius"/>
    </source>
</evidence>
<dbReference type="Proteomes" id="UP001597519">
    <property type="component" value="Unassembled WGS sequence"/>
</dbReference>
<dbReference type="Pfam" id="PF13180">
    <property type="entry name" value="PDZ_2"/>
    <property type="match status" value="1"/>
</dbReference>
<dbReference type="GO" id="GO:0008233">
    <property type="term" value="F:peptidase activity"/>
    <property type="evidence" value="ECO:0007669"/>
    <property type="project" value="UniProtKB-KW"/>
</dbReference>
<keyword evidence="8" id="KW-0812">Transmembrane</keyword>
<evidence type="ECO:0000256" key="3">
    <source>
        <dbReference type="ARBA" id="ARBA00021768"/>
    </source>
</evidence>
<keyword evidence="6" id="KW-0720">Serine protease</keyword>
<comment type="subcellular location">
    <subcellularLocation>
        <location evidence="1">Cell membrane</location>
        <topology evidence="1">Single-pass membrane protein</topology>
    </subcellularLocation>
</comment>
<organism evidence="10 11">
    <name type="scientific">Corticicoccus populi</name>
    <dbReference type="NCBI Taxonomy" id="1812821"/>
    <lineage>
        <taxon>Bacteria</taxon>
        <taxon>Bacillati</taxon>
        <taxon>Bacillota</taxon>
        <taxon>Bacilli</taxon>
        <taxon>Bacillales</taxon>
        <taxon>Staphylococcaceae</taxon>
        <taxon>Corticicoccus</taxon>
    </lineage>
</organism>
<keyword evidence="4 10" id="KW-0645">Protease</keyword>
<comment type="similarity">
    <text evidence="2">Belongs to the peptidase S1C family.</text>
</comment>
<evidence type="ECO:0000256" key="7">
    <source>
        <dbReference type="SAM" id="MobiDB-lite"/>
    </source>
</evidence>
<feature type="compositionally biased region" description="Polar residues" evidence="7">
    <location>
        <begin position="160"/>
        <end position="173"/>
    </location>
</feature>
<feature type="compositionally biased region" description="Basic and acidic residues" evidence="7">
    <location>
        <begin position="1"/>
        <end position="37"/>
    </location>
</feature>
<dbReference type="EMBL" id="JBHUOQ010000001">
    <property type="protein sequence ID" value="MFD2830050.1"/>
    <property type="molecule type" value="Genomic_DNA"/>
</dbReference>
<keyword evidence="5 10" id="KW-0378">Hydrolase</keyword>
<feature type="compositionally biased region" description="Basic and acidic residues" evidence="7">
    <location>
        <begin position="47"/>
        <end position="59"/>
    </location>
</feature>
<keyword evidence="8" id="KW-1133">Transmembrane helix</keyword>
<accession>A0ABW5WVZ0</accession>